<dbReference type="EMBL" id="LVYD01000041">
    <property type="protein sequence ID" value="OQP64789.1"/>
    <property type="molecule type" value="Genomic_DNA"/>
</dbReference>
<accession>A0A1V9G2C5</accession>
<organism evidence="1 2">
    <name type="scientific">Niastella vici</name>
    <dbReference type="NCBI Taxonomy" id="1703345"/>
    <lineage>
        <taxon>Bacteria</taxon>
        <taxon>Pseudomonadati</taxon>
        <taxon>Bacteroidota</taxon>
        <taxon>Chitinophagia</taxon>
        <taxon>Chitinophagales</taxon>
        <taxon>Chitinophagaceae</taxon>
        <taxon>Niastella</taxon>
    </lineage>
</organism>
<dbReference type="Pfam" id="PF13489">
    <property type="entry name" value="Methyltransf_23"/>
    <property type="match status" value="1"/>
</dbReference>
<dbReference type="SUPFAM" id="SSF53335">
    <property type="entry name" value="S-adenosyl-L-methionine-dependent methyltransferases"/>
    <property type="match status" value="1"/>
</dbReference>
<dbReference type="RefSeq" id="WP_081146602.1">
    <property type="nucleotide sequence ID" value="NZ_LVYD01000041.1"/>
</dbReference>
<dbReference type="Proteomes" id="UP000192796">
    <property type="component" value="Unassembled WGS sequence"/>
</dbReference>
<dbReference type="OrthoDB" id="9791837at2"/>
<dbReference type="AlphaFoldDB" id="A0A1V9G2C5"/>
<keyword evidence="2" id="KW-1185">Reference proteome</keyword>
<name>A0A1V9G2C5_9BACT</name>
<dbReference type="Gene3D" id="3.40.50.150">
    <property type="entry name" value="Vaccinia Virus protein VP39"/>
    <property type="match status" value="1"/>
</dbReference>
<evidence type="ECO:0008006" key="3">
    <source>
        <dbReference type="Google" id="ProtNLM"/>
    </source>
</evidence>
<evidence type="ECO:0000313" key="2">
    <source>
        <dbReference type="Proteomes" id="UP000192796"/>
    </source>
</evidence>
<comment type="caution">
    <text evidence="1">The sequence shown here is derived from an EMBL/GenBank/DDBJ whole genome shotgun (WGS) entry which is preliminary data.</text>
</comment>
<dbReference type="STRING" id="1703345.A3860_18705"/>
<protein>
    <recommendedName>
        <fullName evidence="3">Methyltransferase domain-containing protein</fullName>
    </recommendedName>
</protein>
<proteinExistence type="predicted"/>
<dbReference type="InterPro" id="IPR029063">
    <property type="entry name" value="SAM-dependent_MTases_sf"/>
</dbReference>
<reference evidence="1 2" key="1">
    <citation type="submission" date="2016-03" db="EMBL/GenBank/DDBJ databases">
        <title>Niastella vici sp. nov., isolated from farmland soil.</title>
        <authorList>
            <person name="Chen L."/>
            <person name="Wang D."/>
            <person name="Yang S."/>
            <person name="Wang G."/>
        </authorList>
    </citation>
    <scope>NUCLEOTIDE SEQUENCE [LARGE SCALE GENOMIC DNA]</scope>
    <source>
        <strain evidence="1 2">DJ57</strain>
    </source>
</reference>
<evidence type="ECO:0000313" key="1">
    <source>
        <dbReference type="EMBL" id="OQP64789.1"/>
    </source>
</evidence>
<sequence length="244" mass="28125">MNGTELEHKAMAYNNELDAIKETLKDQVSWYPYGTLNNFIHLRSIFNKFPLETLIGQSKQTLDIGAADGDLAFYLETLGYHADIIDYPPTNFNHLRGAKILKDHLKSNINIYERDLDSQFPGLEKTYDLIFFLGILYHIKNPYYILETLSKKARNLIVSTRIAKYTPDGILMEKNSIAYLLLPTESNNDSTNYWIFSETGLRRIFERTGWNVTELVTVGDTKKSNPRDNNHDERAFALLSSRNC</sequence>
<gene>
    <name evidence="1" type="ORF">A3860_18705</name>
</gene>